<dbReference type="InterPro" id="IPR011047">
    <property type="entry name" value="Quinoprotein_ADH-like_sf"/>
</dbReference>
<accession>A0ABQ1WJJ0</accession>
<dbReference type="InterPro" id="IPR053143">
    <property type="entry name" value="Arylsulfate_ST"/>
</dbReference>
<keyword evidence="1" id="KW-0732">Signal</keyword>
<evidence type="ECO:0000256" key="1">
    <source>
        <dbReference type="SAM" id="SignalP"/>
    </source>
</evidence>
<dbReference type="Proteomes" id="UP000605733">
    <property type="component" value="Unassembled WGS sequence"/>
</dbReference>
<gene>
    <name evidence="2" type="ORF">GCM10011532_15710</name>
</gene>
<dbReference type="PANTHER" id="PTHR35340:SF5">
    <property type="entry name" value="ASST-DOMAIN-CONTAINING PROTEIN"/>
    <property type="match status" value="1"/>
</dbReference>
<dbReference type="PANTHER" id="PTHR35340">
    <property type="entry name" value="PQQ ENZYME REPEAT PROTEIN-RELATED"/>
    <property type="match status" value="1"/>
</dbReference>
<keyword evidence="3" id="KW-1185">Reference proteome</keyword>
<dbReference type="PROSITE" id="PS51257">
    <property type="entry name" value="PROKAR_LIPOPROTEIN"/>
    <property type="match status" value="1"/>
</dbReference>
<dbReference type="InterPro" id="IPR010262">
    <property type="entry name" value="Arylsulfotransferase_bact"/>
</dbReference>
<organism evidence="2 3">
    <name type="scientific">Christiangramia forsetii</name>
    <dbReference type="NCBI Taxonomy" id="411153"/>
    <lineage>
        <taxon>Bacteria</taxon>
        <taxon>Pseudomonadati</taxon>
        <taxon>Bacteroidota</taxon>
        <taxon>Flavobacteriia</taxon>
        <taxon>Flavobacteriales</taxon>
        <taxon>Flavobacteriaceae</taxon>
        <taxon>Christiangramia</taxon>
    </lineage>
</organism>
<protein>
    <submittedName>
        <fullName evidence="2">Uncharacterized protein</fullName>
    </submittedName>
</protein>
<name>A0ABQ1WJJ0_9FLAO</name>
<comment type="caution">
    <text evidence="2">The sequence shown here is derived from an EMBL/GenBank/DDBJ whole genome shotgun (WGS) entry which is preliminary data.</text>
</comment>
<feature type="signal peptide" evidence="1">
    <location>
        <begin position="1"/>
        <end position="19"/>
    </location>
</feature>
<evidence type="ECO:0000313" key="3">
    <source>
        <dbReference type="Proteomes" id="UP000605733"/>
    </source>
</evidence>
<sequence>MGKLILFALISLFLFSCSGDDTIAPEPITPEPITDEDKFKDIDTTAGKVMFLNEELADDNYVLVNDAAANRVFLIEKGKSKILNEWNLSSGIGNDAELLPNGNLLASLIVEDPRFSFGGYGGIVSIISPTGAELWKYEYSSEDYLAHHDVEMLPNGNVLILAWDKKSGNELIENGYGYTNESIYVEKLIEVNPNNDQIVWKWNSWDHLIQDYDVNAKNFGNPGLYPQKIDLNYRDSIHRKSFDGDIMHANGIEYDERTNTILVSVNYYSEVWVVDHSTTSEQAAGTTGGNYGKGGEILYRIGNPDAYGNPKGQRLFYSNHDPNIVPGTNNLLIYVNGNLDISGRSTVYELGLPDEYSLQSETNNELEIIWEYSHEDLFSPKVSGAYRLRNGNTLITEGTSGFWEVTQGGEIVWRFEGDGFYWRGYPYYPGDPELSPLGY</sequence>
<dbReference type="EMBL" id="BMIX01000002">
    <property type="protein sequence ID" value="GGG32957.1"/>
    <property type="molecule type" value="Genomic_DNA"/>
</dbReference>
<dbReference type="RefSeq" id="WP_011710767.1">
    <property type="nucleotide sequence ID" value="NZ_BMIX01000002.1"/>
</dbReference>
<reference evidence="3" key="1">
    <citation type="journal article" date="2019" name="Int. J. Syst. Evol. Microbiol.">
        <title>The Global Catalogue of Microorganisms (GCM) 10K type strain sequencing project: providing services to taxonomists for standard genome sequencing and annotation.</title>
        <authorList>
            <consortium name="The Broad Institute Genomics Platform"/>
            <consortium name="The Broad Institute Genome Sequencing Center for Infectious Disease"/>
            <person name="Wu L."/>
            <person name="Ma J."/>
        </authorList>
    </citation>
    <scope>NUCLEOTIDE SEQUENCE [LARGE SCALE GENOMIC DNA]</scope>
    <source>
        <strain evidence="3">CGMCC 1.15422</strain>
    </source>
</reference>
<feature type="chain" id="PRO_5047085446" evidence="1">
    <location>
        <begin position="20"/>
        <end position="439"/>
    </location>
</feature>
<dbReference type="SUPFAM" id="SSF50998">
    <property type="entry name" value="Quinoprotein alcohol dehydrogenase-like"/>
    <property type="match status" value="1"/>
</dbReference>
<evidence type="ECO:0000313" key="2">
    <source>
        <dbReference type="EMBL" id="GGG32957.1"/>
    </source>
</evidence>
<dbReference type="Pfam" id="PF05935">
    <property type="entry name" value="Arylsulfotrans"/>
    <property type="match status" value="1"/>
</dbReference>
<proteinExistence type="predicted"/>